<dbReference type="Proteomes" id="UP000252914">
    <property type="component" value="Unassembled WGS sequence"/>
</dbReference>
<evidence type="ECO:0000256" key="2">
    <source>
        <dbReference type="SAM" id="SignalP"/>
    </source>
</evidence>
<dbReference type="Pfam" id="PF25848">
    <property type="entry name" value="Rodlin"/>
    <property type="match status" value="1"/>
</dbReference>
<organism evidence="3 4">
    <name type="scientific">Streptomyces diacarni</name>
    <dbReference type="NCBI Taxonomy" id="2800381"/>
    <lineage>
        <taxon>Bacteria</taxon>
        <taxon>Bacillati</taxon>
        <taxon>Actinomycetota</taxon>
        <taxon>Actinomycetes</taxon>
        <taxon>Kitasatosporales</taxon>
        <taxon>Streptomycetaceae</taxon>
        <taxon>Streptomyces</taxon>
    </lineage>
</organism>
<gene>
    <name evidence="3" type="ORF">DTL70_14255</name>
</gene>
<dbReference type="EMBL" id="QOIN01000043">
    <property type="protein sequence ID" value="RCG22886.1"/>
    <property type="molecule type" value="Genomic_DNA"/>
</dbReference>
<dbReference type="RefSeq" id="WP_114022299.1">
    <property type="nucleotide sequence ID" value="NZ_QOIN01000043.1"/>
</dbReference>
<accession>A0A367EXK6</accession>
<keyword evidence="4" id="KW-1185">Reference proteome</keyword>
<proteinExistence type="predicted"/>
<feature type="region of interest" description="Disordered" evidence="1">
    <location>
        <begin position="32"/>
        <end position="53"/>
    </location>
</feature>
<name>A0A367EXK6_9ACTN</name>
<reference evidence="3 4" key="1">
    <citation type="submission" date="2018-06" db="EMBL/GenBank/DDBJ databases">
        <title>Streptomyces reniochalinae sp. nov. and Streptomyces diacarnus sp. nov. from marine sponges.</title>
        <authorList>
            <person name="Li L."/>
        </authorList>
    </citation>
    <scope>NUCLEOTIDE SEQUENCE [LARGE SCALE GENOMIC DNA]</scope>
    <source>
        <strain evidence="3 4">LHW51701</strain>
    </source>
</reference>
<feature type="signal peptide" evidence="2">
    <location>
        <begin position="1"/>
        <end position="27"/>
    </location>
</feature>
<protein>
    <submittedName>
        <fullName evidence="3">RdlA protein</fullName>
    </submittedName>
</protein>
<evidence type="ECO:0000256" key="1">
    <source>
        <dbReference type="SAM" id="MobiDB-lite"/>
    </source>
</evidence>
<dbReference type="InterPro" id="IPR047736">
    <property type="entry name" value="RdlA/B-like"/>
</dbReference>
<evidence type="ECO:0000313" key="3">
    <source>
        <dbReference type="EMBL" id="RCG22886.1"/>
    </source>
</evidence>
<dbReference type="AlphaFoldDB" id="A0A367EXK6"/>
<comment type="caution">
    <text evidence="3">The sequence shown here is derived from an EMBL/GenBank/DDBJ whole genome shotgun (WGS) entry which is preliminary data.</text>
</comment>
<sequence>MKRMWAMVTATASLVGVSAAAAPQAMAIGDDRGTTTVNGNGSEQSYGNAATHGNGSPQFDLVQGALNKLCVGLPADVNAGSIVGIIANVAVQDVNVLSNPQNQQCADNSSQEKGDEPLSHLVSDVPVLAGNGADNG</sequence>
<feature type="compositionally biased region" description="Polar residues" evidence="1">
    <location>
        <begin position="34"/>
        <end position="53"/>
    </location>
</feature>
<feature type="chain" id="PRO_5038377767" evidence="2">
    <location>
        <begin position="28"/>
        <end position="136"/>
    </location>
</feature>
<dbReference type="NCBIfam" id="NF041022">
    <property type="entry name" value="rodlin_AB"/>
    <property type="match status" value="1"/>
</dbReference>
<evidence type="ECO:0000313" key="4">
    <source>
        <dbReference type="Proteomes" id="UP000252914"/>
    </source>
</evidence>
<feature type="region of interest" description="Disordered" evidence="1">
    <location>
        <begin position="101"/>
        <end position="136"/>
    </location>
</feature>
<keyword evidence="2" id="KW-0732">Signal</keyword>